<evidence type="ECO:0000256" key="2">
    <source>
        <dbReference type="ARBA" id="ARBA00023125"/>
    </source>
</evidence>
<comment type="caution">
    <text evidence="5">The sequence shown here is derived from an EMBL/GenBank/DDBJ whole genome shotgun (WGS) entry which is preliminary data.</text>
</comment>
<dbReference type="Gene3D" id="1.10.10.60">
    <property type="entry name" value="Homeodomain-like"/>
    <property type="match status" value="1"/>
</dbReference>
<dbReference type="EMBL" id="MTYJ01000007">
    <property type="protein sequence ID" value="OQV24247.1"/>
    <property type="molecule type" value="Genomic_DNA"/>
</dbReference>
<evidence type="ECO:0000259" key="4">
    <source>
        <dbReference type="PROSITE" id="PS51253"/>
    </source>
</evidence>
<evidence type="ECO:0000313" key="5">
    <source>
        <dbReference type="EMBL" id="OQV24247.1"/>
    </source>
</evidence>
<gene>
    <name evidence="5" type="ORF">BV898_01788</name>
</gene>
<feature type="region of interest" description="Disordered" evidence="3">
    <location>
        <begin position="1"/>
        <end position="21"/>
    </location>
</feature>
<keyword evidence="6" id="KW-1185">Reference proteome</keyword>
<comment type="subcellular location">
    <subcellularLocation>
        <location evidence="1">Nucleus</location>
    </subcellularLocation>
</comment>
<sequence>MTPVPIAYTDKNVSTPSTSSSASFGDIAAGNVQEFLQHFAVEGGEGEGEGEDQNVHSISFIPWNPTNSHEYAVVSSSQATGCHASRSVSAAEVEVEEEQQQPLNSDNCCWLEEDGNGGGIVTENLAQSLQESLDLLLTSPFFSSFSGSADDVAAPFVDISPEQEAMYLEEIFPANFDIMEVTGRQTGTDYSTVHDDGESDTAPVYGPFYVSELAIPEIQPAKTLAAPSAASDVLQGVFTESTPEPTGIPTSPSMNPSTTETTSPQQTAVVKLTPPEPRVKRKGLTAWEQYQKRQAKLLHPNRNAIPKKKIPGEKLSRKSYSVQYKLRMVERYGNFVLQQTSEPNNNVTLNDFCRRHHLDVKMLKTWVMTYDTMKGLALSCLDKKRVRQCQPVSPQLEQLVLNWIRAQPSTERELDQEDVQTCAKKMAAQLEMPDFRASRGWLKTFMKRNALALRGRRESHRLRRGSAAVVDLPCSGSAPHAVPFF</sequence>
<evidence type="ECO:0000256" key="3">
    <source>
        <dbReference type="SAM" id="MobiDB-lite"/>
    </source>
</evidence>
<protein>
    <recommendedName>
        <fullName evidence="4">HTH CENPB-type domain-containing protein</fullName>
    </recommendedName>
</protein>
<proteinExistence type="predicted"/>
<feature type="compositionally biased region" description="Low complexity" evidence="3">
    <location>
        <begin position="256"/>
        <end position="267"/>
    </location>
</feature>
<dbReference type="SUPFAM" id="SSF46689">
    <property type="entry name" value="Homeodomain-like"/>
    <property type="match status" value="1"/>
</dbReference>
<dbReference type="Proteomes" id="UP000192578">
    <property type="component" value="Unassembled WGS sequence"/>
</dbReference>
<organism evidence="5 6">
    <name type="scientific">Hypsibius exemplaris</name>
    <name type="common">Freshwater tardigrade</name>
    <dbReference type="NCBI Taxonomy" id="2072580"/>
    <lineage>
        <taxon>Eukaryota</taxon>
        <taxon>Metazoa</taxon>
        <taxon>Ecdysozoa</taxon>
        <taxon>Tardigrada</taxon>
        <taxon>Eutardigrada</taxon>
        <taxon>Parachela</taxon>
        <taxon>Hypsibioidea</taxon>
        <taxon>Hypsibiidae</taxon>
        <taxon>Hypsibius</taxon>
    </lineage>
</organism>
<keyword evidence="2" id="KW-0238">DNA-binding</keyword>
<name>A0A1W0X9P6_HYPEX</name>
<evidence type="ECO:0000256" key="1">
    <source>
        <dbReference type="ARBA" id="ARBA00004123"/>
    </source>
</evidence>
<dbReference type="SMART" id="SM00674">
    <property type="entry name" value="CENPB"/>
    <property type="match status" value="1"/>
</dbReference>
<feature type="compositionally biased region" description="Polar residues" evidence="3">
    <location>
        <begin position="240"/>
        <end position="255"/>
    </location>
</feature>
<dbReference type="PROSITE" id="PS51253">
    <property type="entry name" value="HTH_CENPB"/>
    <property type="match status" value="1"/>
</dbReference>
<feature type="domain" description="HTH CENPB-type" evidence="4">
    <location>
        <begin position="384"/>
        <end position="455"/>
    </location>
</feature>
<feature type="region of interest" description="Disordered" evidence="3">
    <location>
        <begin position="240"/>
        <end position="269"/>
    </location>
</feature>
<dbReference type="InterPro" id="IPR009057">
    <property type="entry name" value="Homeodomain-like_sf"/>
</dbReference>
<dbReference type="Pfam" id="PF03221">
    <property type="entry name" value="HTH_Tnp_Tc5"/>
    <property type="match status" value="1"/>
</dbReference>
<dbReference type="GO" id="GO:0003677">
    <property type="term" value="F:DNA binding"/>
    <property type="evidence" value="ECO:0007669"/>
    <property type="project" value="UniProtKB-KW"/>
</dbReference>
<dbReference type="GO" id="GO:0005634">
    <property type="term" value="C:nucleus"/>
    <property type="evidence" value="ECO:0007669"/>
    <property type="project" value="UniProtKB-SubCell"/>
</dbReference>
<accession>A0A1W0X9P6</accession>
<dbReference type="OrthoDB" id="9909311at2759"/>
<dbReference type="InterPro" id="IPR006600">
    <property type="entry name" value="HTH_CenpB_DNA-bd_dom"/>
</dbReference>
<evidence type="ECO:0000313" key="6">
    <source>
        <dbReference type="Proteomes" id="UP000192578"/>
    </source>
</evidence>
<reference evidence="6" key="1">
    <citation type="submission" date="2017-01" db="EMBL/GenBank/DDBJ databases">
        <title>Comparative genomics of anhydrobiosis in the tardigrade Hypsibius dujardini.</title>
        <authorList>
            <person name="Yoshida Y."/>
            <person name="Koutsovoulos G."/>
            <person name="Laetsch D."/>
            <person name="Stevens L."/>
            <person name="Kumar S."/>
            <person name="Horikawa D."/>
            <person name="Ishino K."/>
            <person name="Komine S."/>
            <person name="Tomita M."/>
            <person name="Blaxter M."/>
            <person name="Arakawa K."/>
        </authorList>
    </citation>
    <scope>NUCLEOTIDE SEQUENCE [LARGE SCALE GENOMIC DNA]</scope>
    <source>
        <strain evidence="6">Z151</strain>
    </source>
</reference>
<dbReference type="AlphaFoldDB" id="A0A1W0X9P6"/>